<dbReference type="EMBL" id="BMXN01000005">
    <property type="protein sequence ID" value="GGW22486.1"/>
    <property type="molecule type" value="Genomic_DNA"/>
</dbReference>
<dbReference type="GO" id="GO:0005886">
    <property type="term" value="C:plasma membrane"/>
    <property type="evidence" value="ECO:0007669"/>
    <property type="project" value="TreeGrafter"/>
</dbReference>
<keyword evidence="5" id="KW-0067">ATP-binding</keyword>
<evidence type="ECO:0000256" key="3">
    <source>
        <dbReference type="ARBA" id="ARBA00022490"/>
    </source>
</evidence>
<dbReference type="FunFam" id="3.40.50.300:FF:000398">
    <property type="entry name" value="Type IV pilus assembly ATPase PilB"/>
    <property type="match status" value="1"/>
</dbReference>
<dbReference type="InterPro" id="IPR013374">
    <property type="entry name" value="ATPase_typ4_pilus-assembl_PilB"/>
</dbReference>
<dbReference type="GO" id="GO:0005737">
    <property type="term" value="C:cytoplasm"/>
    <property type="evidence" value="ECO:0007669"/>
    <property type="project" value="UniProtKB-SubCell"/>
</dbReference>
<dbReference type="CDD" id="cd01129">
    <property type="entry name" value="PulE-GspE-like"/>
    <property type="match status" value="1"/>
</dbReference>
<dbReference type="InterPro" id="IPR037257">
    <property type="entry name" value="T2SS_E_N_sf"/>
</dbReference>
<accession>A0A8H9I2A3</accession>
<dbReference type="InterPro" id="IPR001482">
    <property type="entry name" value="T2SS/T4SS_dom"/>
</dbReference>
<dbReference type="Gene3D" id="3.30.450.90">
    <property type="match status" value="1"/>
</dbReference>
<evidence type="ECO:0000313" key="7">
    <source>
        <dbReference type="EMBL" id="GGW22486.1"/>
    </source>
</evidence>
<gene>
    <name evidence="7" type="primary">pilB</name>
    <name evidence="7" type="ORF">GCM10007157_11460</name>
</gene>
<dbReference type="GO" id="GO:0016887">
    <property type="term" value="F:ATP hydrolysis activity"/>
    <property type="evidence" value="ECO:0007669"/>
    <property type="project" value="InterPro"/>
</dbReference>
<proteinExistence type="inferred from homology"/>
<dbReference type="SUPFAM" id="SSF160246">
    <property type="entry name" value="EspE N-terminal domain-like"/>
    <property type="match status" value="1"/>
</dbReference>
<dbReference type="Pfam" id="PF00437">
    <property type="entry name" value="T2SSE"/>
    <property type="match status" value="1"/>
</dbReference>
<dbReference type="GO" id="GO:0005524">
    <property type="term" value="F:ATP binding"/>
    <property type="evidence" value="ECO:0007669"/>
    <property type="project" value="UniProtKB-KW"/>
</dbReference>
<reference evidence="8" key="1">
    <citation type="journal article" date="2019" name="Int. J. Syst. Evol. Microbiol.">
        <title>The Global Catalogue of Microorganisms (GCM) 10K type strain sequencing project: providing services to taxonomists for standard genome sequencing and annotation.</title>
        <authorList>
            <consortium name="The Broad Institute Genomics Platform"/>
            <consortium name="The Broad Institute Genome Sequencing Center for Infectious Disease"/>
            <person name="Wu L."/>
            <person name="Ma J."/>
        </authorList>
    </citation>
    <scope>NUCLEOTIDE SEQUENCE [LARGE SCALE GENOMIC DNA]</scope>
    <source>
        <strain evidence="8">KCTC 22154</strain>
    </source>
</reference>
<dbReference type="InterPro" id="IPR007831">
    <property type="entry name" value="T2SS_GspE_N"/>
</dbReference>
<comment type="subcellular location">
    <subcellularLocation>
        <location evidence="1">Cytoplasm</location>
    </subcellularLocation>
</comment>
<keyword evidence="3" id="KW-0963">Cytoplasm</keyword>
<sequence>MPAAEYAMSQPAPESTLSHAALNGGLRGIAKRLVKHGLLTDAQATIAESTAAELQISLLQHVVDSGLVPADEAAVAAAWEYGLPVVNLEALRVTALPAANDYPVKILERLGILPLARHGHRLTVAVPYPATLTQLDELQFATGLSVDGVLAPADQLRDTLVQYLAQNERSMLDELEDVDDAVSELNIIQHEDGSETTLDKATQSGEDAPVVKFVNKILLDAISRGASDIHFEPYETQYRVRFRIDGMLVEIARPPFALRHRIAARLKIMSRLDISERRLPQDGALKLQLSRTRSIDFRVNSLPTVWGEKVVLRILDPTSAQLGIDQLGFTPEQQTAYESALKKPQGMILVTGPTGSGKTVTLYTGINILNQVQRNICTAEDPVEIKVSGINQVNVLPKIGLNFASALRAFLRQDPDVVMVGEIRDLETAEIAVKAAQTGHLVLSTVHTNSAAETLTRLANMGVATYNIASSVSLIIAQRLARKLCNQCKAPADIPAEALRKAGFSQQDIRHATIHHAVGCKQCTQGYKGRIGVYEVVPISDDMRQLIMRDGNAIEIDQQARREGHPSLYQSCLGRVLDGSTSLDEVNRISKE</sequence>
<dbReference type="NCBIfam" id="TIGR02538">
    <property type="entry name" value="type_IV_pilB"/>
    <property type="match status" value="1"/>
</dbReference>
<evidence type="ECO:0000259" key="6">
    <source>
        <dbReference type="PROSITE" id="PS00662"/>
    </source>
</evidence>
<dbReference type="PANTHER" id="PTHR30258">
    <property type="entry name" value="TYPE II SECRETION SYSTEM PROTEIN GSPE-RELATED"/>
    <property type="match status" value="1"/>
</dbReference>
<dbReference type="PANTHER" id="PTHR30258:SF1">
    <property type="entry name" value="PROTEIN TRANSPORT PROTEIN HOFB HOMOLOG"/>
    <property type="match status" value="1"/>
</dbReference>
<dbReference type="Gene3D" id="3.40.50.300">
    <property type="entry name" value="P-loop containing nucleotide triphosphate hydrolases"/>
    <property type="match status" value="1"/>
</dbReference>
<evidence type="ECO:0000256" key="1">
    <source>
        <dbReference type="ARBA" id="ARBA00004496"/>
    </source>
</evidence>
<protein>
    <submittedName>
        <fullName evidence="7">Type IV-A pilus assembly ATPase PilB</fullName>
    </submittedName>
</protein>
<keyword evidence="8" id="KW-1185">Reference proteome</keyword>
<dbReference type="Gene3D" id="3.30.300.160">
    <property type="entry name" value="Type II secretion system, protein E, N-terminal domain"/>
    <property type="match status" value="1"/>
</dbReference>
<dbReference type="Proteomes" id="UP000623776">
    <property type="component" value="Unassembled WGS sequence"/>
</dbReference>
<dbReference type="AlphaFoldDB" id="A0A8H9I2A3"/>
<name>A0A8H9I2A3_9GAMM</name>
<dbReference type="PROSITE" id="PS00662">
    <property type="entry name" value="T2SP_E"/>
    <property type="match status" value="1"/>
</dbReference>
<keyword evidence="4" id="KW-0547">Nucleotide-binding</keyword>
<dbReference type="Pfam" id="PF05157">
    <property type="entry name" value="MshEN"/>
    <property type="match status" value="1"/>
</dbReference>
<dbReference type="GO" id="GO:0009297">
    <property type="term" value="P:pilus assembly"/>
    <property type="evidence" value="ECO:0007669"/>
    <property type="project" value="InterPro"/>
</dbReference>
<evidence type="ECO:0000256" key="4">
    <source>
        <dbReference type="ARBA" id="ARBA00022741"/>
    </source>
</evidence>
<comment type="similarity">
    <text evidence="2">Belongs to the GSP E family.</text>
</comment>
<evidence type="ECO:0000313" key="8">
    <source>
        <dbReference type="Proteomes" id="UP000623776"/>
    </source>
</evidence>
<feature type="domain" description="Bacterial type II secretion system protein E" evidence="6">
    <location>
        <begin position="411"/>
        <end position="425"/>
    </location>
</feature>
<organism evidence="7 8">
    <name type="scientific">Vreelandella hamiltonii</name>
    <dbReference type="NCBI Taxonomy" id="502829"/>
    <lineage>
        <taxon>Bacteria</taxon>
        <taxon>Pseudomonadati</taxon>
        <taxon>Pseudomonadota</taxon>
        <taxon>Gammaproteobacteria</taxon>
        <taxon>Oceanospirillales</taxon>
        <taxon>Halomonadaceae</taxon>
        <taxon>Vreelandella</taxon>
    </lineage>
</organism>
<evidence type="ECO:0000256" key="2">
    <source>
        <dbReference type="ARBA" id="ARBA00006611"/>
    </source>
</evidence>
<comment type="caution">
    <text evidence="7">The sequence shown here is derived from an EMBL/GenBank/DDBJ whole genome shotgun (WGS) entry which is preliminary data.</text>
</comment>
<dbReference type="InterPro" id="IPR027417">
    <property type="entry name" value="P-loop_NTPase"/>
</dbReference>
<dbReference type="SUPFAM" id="SSF52540">
    <property type="entry name" value="P-loop containing nucleoside triphosphate hydrolases"/>
    <property type="match status" value="1"/>
</dbReference>
<dbReference type="FunFam" id="3.30.450.90:FF:000001">
    <property type="entry name" value="Type II secretion system ATPase GspE"/>
    <property type="match status" value="1"/>
</dbReference>
<evidence type="ECO:0000256" key="5">
    <source>
        <dbReference type="ARBA" id="ARBA00022840"/>
    </source>
</evidence>